<accession>A0ABU0W9S9</accession>
<dbReference type="EMBL" id="JAVDDT010000010">
    <property type="protein sequence ID" value="MDQ2070792.1"/>
    <property type="molecule type" value="Genomic_DNA"/>
</dbReference>
<reference evidence="2 3" key="1">
    <citation type="submission" date="2023-08" db="EMBL/GenBank/DDBJ databases">
        <title>Whole-genome sequencing of halo(alkali)philic microorganisms from hypersaline lakes.</title>
        <authorList>
            <person name="Sorokin D.Y."/>
            <person name="Abbas B."/>
            <person name="Merkel A.Y."/>
        </authorList>
    </citation>
    <scope>NUCLEOTIDE SEQUENCE [LARGE SCALE GENOMIC DNA]</scope>
    <source>
        <strain evidence="2 3">AB-CW4</strain>
    </source>
</reference>
<comment type="caution">
    <text evidence="2">The sequence shown here is derived from an EMBL/GenBank/DDBJ whole genome shotgun (WGS) entry which is preliminary data.</text>
</comment>
<proteinExistence type="predicted"/>
<protein>
    <submittedName>
        <fullName evidence="2">Uncharacterized protein</fullName>
    </submittedName>
</protein>
<keyword evidence="1" id="KW-0472">Membrane</keyword>
<keyword evidence="3" id="KW-1185">Reference proteome</keyword>
<organism evidence="2 3">
    <name type="scientific">Natronospira bacteriovora</name>
    <dbReference type="NCBI Taxonomy" id="3069753"/>
    <lineage>
        <taxon>Bacteria</taxon>
        <taxon>Pseudomonadati</taxon>
        <taxon>Pseudomonadota</taxon>
        <taxon>Gammaproteobacteria</taxon>
        <taxon>Natronospirales</taxon>
        <taxon>Natronospiraceae</taxon>
        <taxon>Natronospira</taxon>
    </lineage>
</organism>
<evidence type="ECO:0000313" key="3">
    <source>
        <dbReference type="Proteomes" id="UP001239019"/>
    </source>
</evidence>
<evidence type="ECO:0000256" key="1">
    <source>
        <dbReference type="SAM" id="Phobius"/>
    </source>
</evidence>
<sequence length="91" mass="10626">MSATEMRAFENRRLYWQRVRRMGRWRYVLYRGILGWALPVAVAGLLLLALSTRQLPSLGFVLFMLLVAVPVFGVLVGLWAWQENERRFGID</sequence>
<feature type="transmembrane region" description="Helical" evidence="1">
    <location>
        <begin position="28"/>
        <end position="51"/>
    </location>
</feature>
<name>A0ABU0W9S9_9GAMM</name>
<feature type="transmembrane region" description="Helical" evidence="1">
    <location>
        <begin position="57"/>
        <end position="81"/>
    </location>
</feature>
<gene>
    <name evidence="2" type="ORF">RBH19_13020</name>
</gene>
<dbReference type="RefSeq" id="WP_306729288.1">
    <property type="nucleotide sequence ID" value="NZ_JAVDDT010000010.1"/>
</dbReference>
<dbReference type="Proteomes" id="UP001239019">
    <property type="component" value="Unassembled WGS sequence"/>
</dbReference>
<keyword evidence="1" id="KW-1133">Transmembrane helix</keyword>
<keyword evidence="1" id="KW-0812">Transmembrane</keyword>
<evidence type="ECO:0000313" key="2">
    <source>
        <dbReference type="EMBL" id="MDQ2070792.1"/>
    </source>
</evidence>